<keyword evidence="1" id="KW-0695">RNA-directed DNA polymerase</keyword>
<keyword evidence="1" id="KW-0548">Nucleotidyltransferase</keyword>
<dbReference type="AlphaFoldDB" id="A0A6L2MAS7"/>
<gene>
    <name evidence="1" type="ORF">Tci_042557</name>
</gene>
<dbReference type="EMBL" id="BKCJ010006140">
    <property type="protein sequence ID" value="GEU70579.1"/>
    <property type="molecule type" value="Genomic_DNA"/>
</dbReference>
<keyword evidence="1" id="KW-0808">Transferase</keyword>
<comment type="caution">
    <text evidence="1">The sequence shown here is derived from an EMBL/GenBank/DDBJ whole genome shotgun (WGS) entry which is preliminary data.</text>
</comment>
<reference evidence="1" key="1">
    <citation type="journal article" date="2019" name="Sci. Rep.">
        <title>Draft genome of Tanacetum cinerariifolium, the natural source of mosquito coil.</title>
        <authorList>
            <person name="Yamashiro T."/>
            <person name="Shiraishi A."/>
            <person name="Satake H."/>
            <person name="Nakayama K."/>
        </authorList>
    </citation>
    <scope>NUCLEOTIDE SEQUENCE</scope>
</reference>
<accession>A0A6L2MAS7</accession>
<protein>
    <submittedName>
        <fullName evidence="1">RNA-directed DNA polymerase, eukaryota, reverse transcriptase zinc-binding domain protein</fullName>
    </submittedName>
</protein>
<sequence length="273" mass="31206">MPQRLRTLASLSTSFHCYKTFTHQWDQSKTDHEYSMNTLILEVPLTVTKGRLTYNSSIDDVIPLDRASHGLLNMQINRRITVLEITSVTFYTRGRPTVVSNAVQTPSARATQQLSSGNTSSLAVAKIESGVFWVRMIISIYTSNGGVDDNRVLRELGGSGVWRDIVKVGIDLDKIRIGFSSSFSKKVGNEGDTLFWKDRWFGNVRLCDKFPRLCRLDMCKEAWVIDRGNWSEGVWRWELDWVREPRKKACGDLPVLMDLLYNVNLTSDCRDSW</sequence>
<proteinExistence type="predicted"/>
<dbReference type="GO" id="GO:0003964">
    <property type="term" value="F:RNA-directed DNA polymerase activity"/>
    <property type="evidence" value="ECO:0007669"/>
    <property type="project" value="UniProtKB-KW"/>
</dbReference>
<organism evidence="1">
    <name type="scientific">Tanacetum cinerariifolium</name>
    <name type="common">Dalmatian daisy</name>
    <name type="synonym">Chrysanthemum cinerariifolium</name>
    <dbReference type="NCBI Taxonomy" id="118510"/>
    <lineage>
        <taxon>Eukaryota</taxon>
        <taxon>Viridiplantae</taxon>
        <taxon>Streptophyta</taxon>
        <taxon>Embryophyta</taxon>
        <taxon>Tracheophyta</taxon>
        <taxon>Spermatophyta</taxon>
        <taxon>Magnoliopsida</taxon>
        <taxon>eudicotyledons</taxon>
        <taxon>Gunneridae</taxon>
        <taxon>Pentapetalae</taxon>
        <taxon>asterids</taxon>
        <taxon>campanulids</taxon>
        <taxon>Asterales</taxon>
        <taxon>Asteraceae</taxon>
        <taxon>Asteroideae</taxon>
        <taxon>Anthemideae</taxon>
        <taxon>Anthemidinae</taxon>
        <taxon>Tanacetum</taxon>
    </lineage>
</organism>
<name>A0A6L2MAS7_TANCI</name>
<evidence type="ECO:0000313" key="1">
    <source>
        <dbReference type="EMBL" id="GEU70579.1"/>
    </source>
</evidence>